<accession>A0A177CWJ6</accession>
<feature type="region of interest" description="Disordered" evidence="1">
    <location>
        <begin position="113"/>
        <end position="156"/>
    </location>
</feature>
<evidence type="ECO:0000313" key="3">
    <source>
        <dbReference type="Proteomes" id="UP000077069"/>
    </source>
</evidence>
<dbReference type="GeneID" id="28763516"/>
<dbReference type="RefSeq" id="XP_018041474.1">
    <property type="nucleotide sequence ID" value="XM_018180030.1"/>
</dbReference>
<gene>
    <name evidence="2" type="ORF">CC84DRAFT_1173391</name>
</gene>
<proteinExistence type="predicted"/>
<dbReference type="Proteomes" id="UP000077069">
    <property type="component" value="Unassembled WGS sequence"/>
</dbReference>
<feature type="compositionally biased region" description="Polar residues" evidence="1">
    <location>
        <begin position="145"/>
        <end position="156"/>
    </location>
</feature>
<reference evidence="2 3" key="1">
    <citation type="submission" date="2016-05" db="EMBL/GenBank/DDBJ databases">
        <title>Comparative analysis of secretome profiles of manganese(II)-oxidizing ascomycete fungi.</title>
        <authorList>
            <consortium name="DOE Joint Genome Institute"/>
            <person name="Zeiner C.A."/>
            <person name="Purvine S.O."/>
            <person name="Zink E.M."/>
            <person name="Wu S."/>
            <person name="Pasa-Tolic L."/>
            <person name="Chaput D.L."/>
            <person name="Haridas S."/>
            <person name="Grigoriev I.V."/>
            <person name="Santelli C.M."/>
            <person name="Hansel C.M."/>
        </authorList>
    </citation>
    <scope>NUCLEOTIDE SEQUENCE [LARGE SCALE GENOMIC DNA]</scope>
    <source>
        <strain evidence="2 3">AP3s5-JAC2a</strain>
    </source>
</reference>
<name>A0A177CWJ6_9PLEO</name>
<feature type="compositionally biased region" description="Polar residues" evidence="1">
    <location>
        <begin position="62"/>
        <end position="84"/>
    </location>
</feature>
<feature type="compositionally biased region" description="Basic and acidic residues" evidence="1">
    <location>
        <begin position="45"/>
        <end position="61"/>
    </location>
</feature>
<dbReference type="InParanoid" id="A0A177CWJ6"/>
<sequence length="404" mass="43284">MSGNAATIHEELSRIATGQGVAPAANEMNIVQERLPQETQMNEIKAQRAEQDPELDQRMQDTNHSQHRTSGTQGAEETAMKTLSDTHSQPIITAPSEQATANNVDLLSAMRTMVSEGGSTPQRAPFARGDMPDVEEPHIIPAGPQQAQNPPSDPTLSQQFDSALDELTSGLNDMYISVFDAVVSGVIHLGLGFKNMCNSSSNAIMSLQMSSTIPFTPGHMPDVEEPRIPAGHQQAQNLPSGRTLSRRFVSALDELTSGLNDMCNSISDAIVSGVIHAGVGVKNMCIAASNATVSGVTHVFKPQRFILALHQLMNVLYDICNSAYRGLGRNGPANVVLQLNGPAPAPTQNPTPPSPANHAPIPGSGSAAIPAPRVQPPRELSGRVHDYWDFLEAWNEGINEKYGW</sequence>
<organism evidence="2 3">
    <name type="scientific">Paraphaeosphaeria sporulosa</name>
    <dbReference type="NCBI Taxonomy" id="1460663"/>
    <lineage>
        <taxon>Eukaryota</taxon>
        <taxon>Fungi</taxon>
        <taxon>Dikarya</taxon>
        <taxon>Ascomycota</taxon>
        <taxon>Pezizomycotina</taxon>
        <taxon>Dothideomycetes</taxon>
        <taxon>Pleosporomycetidae</taxon>
        <taxon>Pleosporales</taxon>
        <taxon>Massarineae</taxon>
        <taxon>Didymosphaeriaceae</taxon>
        <taxon>Paraphaeosphaeria</taxon>
    </lineage>
</organism>
<keyword evidence="3" id="KW-1185">Reference proteome</keyword>
<protein>
    <submittedName>
        <fullName evidence="2">Uncharacterized protein</fullName>
    </submittedName>
</protein>
<feature type="region of interest" description="Disordered" evidence="1">
    <location>
        <begin position="339"/>
        <end position="376"/>
    </location>
</feature>
<feature type="compositionally biased region" description="Pro residues" evidence="1">
    <location>
        <begin position="343"/>
        <end position="355"/>
    </location>
</feature>
<evidence type="ECO:0000256" key="1">
    <source>
        <dbReference type="SAM" id="MobiDB-lite"/>
    </source>
</evidence>
<feature type="region of interest" description="Disordered" evidence="1">
    <location>
        <begin position="1"/>
        <end position="84"/>
    </location>
</feature>
<dbReference type="EMBL" id="KV441549">
    <property type="protein sequence ID" value="OAG11109.1"/>
    <property type="molecule type" value="Genomic_DNA"/>
</dbReference>
<dbReference type="AlphaFoldDB" id="A0A177CWJ6"/>
<evidence type="ECO:0000313" key="2">
    <source>
        <dbReference type="EMBL" id="OAG11109.1"/>
    </source>
</evidence>